<keyword evidence="2" id="KW-1015">Disulfide bond</keyword>
<feature type="chain" id="PRO_5009583376" description="LamG-like jellyroll fold domain-containing protein" evidence="3">
    <location>
        <begin position="29"/>
        <end position="337"/>
    </location>
</feature>
<evidence type="ECO:0000256" key="2">
    <source>
        <dbReference type="ARBA" id="ARBA00023157"/>
    </source>
</evidence>
<evidence type="ECO:0000313" key="5">
    <source>
        <dbReference type="EMBL" id="OGZ95505.1"/>
    </source>
</evidence>
<evidence type="ECO:0000256" key="1">
    <source>
        <dbReference type="ARBA" id="ARBA00022729"/>
    </source>
</evidence>
<feature type="domain" description="LamG-like jellyroll fold" evidence="4">
    <location>
        <begin position="97"/>
        <end position="238"/>
    </location>
</feature>
<comment type="caution">
    <text evidence="5">The sequence shown here is derived from an EMBL/GenBank/DDBJ whole genome shotgun (WGS) entry which is preliminary data.</text>
</comment>
<dbReference type="InterPro" id="IPR006558">
    <property type="entry name" value="LamG-like"/>
</dbReference>
<keyword evidence="1 3" id="KW-0732">Signal</keyword>
<protein>
    <recommendedName>
        <fullName evidence="4">LamG-like jellyroll fold domain-containing protein</fullName>
    </recommendedName>
</protein>
<dbReference type="SUPFAM" id="SSF49899">
    <property type="entry name" value="Concanavalin A-like lectins/glucanases"/>
    <property type="match status" value="1"/>
</dbReference>
<accession>A0A1G2K812</accession>
<evidence type="ECO:0000313" key="6">
    <source>
        <dbReference type="Proteomes" id="UP000177152"/>
    </source>
</evidence>
<dbReference type="AlphaFoldDB" id="A0A1G2K812"/>
<dbReference type="Gene3D" id="2.60.120.200">
    <property type="match status" value="1"/>
</dbReference>
<dbReference type="EMBL" id="MHQC01000008">
    <property type="protein sequence ID" value="OGZ95505.1"/>
    <property type="molecule type" value="Genomic_DNA"/>
</dbReference>
<name>A0A1G2K812_9BACT</name>
<dbReference type="InterPro" id="IPR013320">
    <property type="entry name" value="ConA-like_dom_sf"/>
</dbReference>
<evidence type="ECO:0000259" key="4">
    <source>
        <dbReference type="SMART" id="SM00560"/>
    </source>
</evidence>
<evidence type="ECO:0000256" key="3">
    <source>
        <dbReference type="SAM" id="SignalP"/>
    </source>
</evidence>
<dbReference type="SMART" id="SM00560">
    <property type="entry name" value="LamGL"/>
    <property type="match status" value="1"/>
</dbReference>
<feature type="signal peptide" evidence="3">
    <location>
        <begin position="1"/>
        <end position="28"/>
    </location>
</feature>
<gene>
    <name evidence="5" type="ORF">A2633_05105</name>
</gene>
<dbReference type="Proteomes" id="UP000177152">
    <property type="component" value="Unassembled WGS sequence"/>
</dbReference>
<organism evidence="5 6">
    <name type="scientific">Candidatus Sungbacteria bacterium RIFCSPHIGHO2_01_FULL_47_32</name>
    <dbReference type="NCBI Taxonomy" id="1802264"/>
    <lineage>
        <taxon>Bacteria</taxon>
        <taxon>Candidatus Sungiibacteriota</taxon>
    </lineage>
</organism>
<dbReference type="Pfam" id="PF13385">
    <property type="entry name" value="Laminin_G_3"/>
    <property type="match status" value="1"/>
</dbReference>
<proteinExistence type="predicted"/>
<reference evidence="5 6" key="1">
    <citation type="journal article" date="2016" name="Nat. Commun.">
        <title>Thousands of microbial genomes shed light on interconnected biogeochemical processes in an aquifer system.</title>
        <authorList>
            <person name="Anantharaman K."/>
            <person name="Brown C.T."/>
            <person name="Hug L.A."/>
            <person name="Sharon I."/>
            <person name="Castelle C.J."/>
            <person name="Probst A.J."/>
            <person name="Thomas B.C."/>
            <person name="Singh A."/>
            <person name="Wilkins M.J."/>
            <person name="Karaoz U."/>
            <person name="Brodie E.L."/>
            <person name="Williams K.H."/>
            <person name="Hubbard S.S."/>
            <person name="Banfield J.F."/>
        </authorList>
    </citation>
    <scope>NUCLEOTIDE SEQUENCE [LARGE SCALE GENOMIC DNA]</scope>
</reference>
<sequence>MVSKIFSSSIFYALALVVASFIPFFAFADTSTTSSQLVAAYAFDEGTSTVAADYSNANTMTLMNGTGWGAGKFGQALKLDGANDYAEAPNAPSFPGERMTVESWVYYADNGQSQMAVGKPYSPTSNISPFFWYSLRVVPMSSAEGLPQFWVTTGADVAHSVNSSVNVPVNTWTHLAGVYDGSSLRMYMNGVETANIHAEGHIDTIVSPLRVGANGVLGENWNGSIDEVRLYARALSQSEIQADMNTPVVHPVVIPSPVPTPAPVPTPTPAPAPVPAPLPTPAPVPAPTPAPIHSVGSMTEAQRLSLIDTLREQIRQLTIQLLQLQIKLLQEKLSGMH</sequence>